<dbReference type="Gene3D" id="3.10.50.10">
    <property type="match status" value="1"/>
</dbReference>
<evidence type="ECO:0000259" key="2">
    <source>
        <dbReference type="PROSITE" id="PS51782"/>
    </source>
</evidence>
<dbReference type="InterPro" id="IPR029070">
    <property type="entry name" value="Chitinase_insertion_sf"/>
</dbReference>
<dbReference type="EMBL" id="CP137640">
    <property type="protein sequence ID" value="WVX82219.1"/>
    <property type="molecule type" value="Genomic_DNA"/>
</dbReference>
<dbReference type="InterPro" id="IPR001223">
    <property type="entry name" value="Glyco_hydro18_cat"/>
</dbReference>
<keyword evidence="5" id="KW-1185">Reference proteome</keyword>
<protein>
    <submittedName>
        <fullName evidence="4">LysM peptidoglycan-binding domain-containing protein</fullName>
    </submittedName>
</protein>
<evidence type="ECO:0000256" key="1">
    <source>
        <dbReference type="ARBA" id="ARBA00023295"/>
    </source>
</evidence>
<gene>
    <name evidence="4" type="ORF">R4Z09_04240</name>
</gene>
<feature type="domain" description="LysM" evidence="2">
    <location>
        <begin position="2"/>
        <end position="46"/>
    </location>
</feature>
<name>A0ABZ2CM87_9BACI</name>
<evidence type="ECO:0000313" key="5">
    <source>
        <dbReference type="Proteomes" id="UP001357223"/>
    </source>
</evidence>
<dbReference type="Pfam" id="PF00704">
    <property type="entry name" value="Glyco_hydro_18"/>
    <property type="match status" value="1"/>
</dbReference>
<dbReference type="Pfam" id="PF01476">
    <property type="entry name" value="LysM"/>
    <property type="match status" value="2"/>
</dbReference>
<keyword evidence="1" id="KW-0378">Hydrolase</keyword>
<reference evidence="4 5" key="1">
    <citation type="submission" date="2023-10" db="EMBL/GenBank/DDBJ databases">
        <title>Niallia locisalis sp.nov. isolated from a salt pond sample.</title>
        <authorList>
            <person name="Li X.-J."/>
            <person name="Dong L."/>
        </authorList>
    </citation>
    <scope>NUCLEOTIDE SEQUENCE [LARGE SCALE GENOMIC DNA]</scope>
    <source>
        <strain evidence="4 5">DSM 29761</strain>
    </source>
</reference>
<dbReference type="SMART" id="SM00636">
    <property type="entry name" value="Glyco_18"/>
    <property type="match status" value="1"/>
</dbReference>
<dbReference type="InterPro" id="IPR018392">
    <property type="entry name" value="LysM"/>
</dbReference>
<dbReference type="PROSITE" id="PS51910">
    <property type="entry name" value="GH18_2"/>
    <property type="match status" value="1"/>
</dbReference>
<dbReference type="PROSITE" id="PS51782">
    <property type="entry name" value="LYSM"/>
    <property type="match status" value="2"/>
</dbReference>
<keyword evidence="1" id="KW-0326">Glycosidase</keyword>
<evidence type="ECO:0000313" key="4">
    <source>
        <dbReference type="EMBL" id="WVX82219.1"/>
    </source>
</evidence>
<feature type="domain" description="GH18" evidence="3">
    <location>
        <begin position="108"/>
        <end position="423"/>
    </location>
</feature>
<dbReference type="PANTHER" id="PTHR46066:SF2">
    <property type="entry name" value="CHITINASE DOMAIN-CONTAINING PROTEIN 1"/>
    <property type="match status" value="1"/>
</dbReference>
<dbReference type="SMART" id="SM00257">
    <property type="entry name" value="LysM"/>
    <property type="match status" value="2"/>
</dbReference>
<evidence type="ECO:0000259" key="3">
    <source>
        <dbReference type="PROSITE" id="PS51910"/>
    </source>
</evidence>
<organism evidence="4 5">
    <name type="scientific">Niallia oryzisoli</name>
    <dbReference type="NCBI Taxonomy" id="1737571"/>
    <lineage>
        <taxon>Bacteria</taxon>
        <taxon>Bacillati</taxon>
        <taxon>Bacillota</taxon>
        <taxon>Bacilli</taxon>
        <taxon>Bacillales</taxon>
        <taxon>Bacillaceae</taxon>
        <taxon>Niallia</taxon>
    </lineage>
</organism>
<dbReference type="CDD" id="cd00118">
    <property type="entry name" value="LysM"/>
    <property type="match status" value="2"/>
</dbReference>
<dbReference type="PANTHER" id="PTHR46066">
    <property type="entry name" value="CHITINASE DOMAIN-CONTAINING PROTEIN 1 FAMILY MEMBER"/>
    <property type="match status" value="1"/>
</dbReference>
<dbReference type="InterPro" id="IPR011583">
    <property type="entry name" value="Chitinase_II/V-like_cat"/>
</dbReference>
<dbReference type="SUPFAM" id="SSF54106">
    <property type="entry name" value="LysM domain"/>
    <property type="match status" value="2"/>
</dbReference>
<dbReference type="InterPro" id="IPR017853">
    <property type="entry name" value="GH"/>
</dbReference>
<dbReference type="RefSeq" id="WP_338451123.1">
    <property type="nucleotide sequence ID" value="NZ_CP137640.1"/>
</dbReference>
<dbReference type="InterPro" id="IPR036779">
    <property type="entry name" value="LysM_dom_sf"/>
</dbReference>
<dbReference type="Gene3D" id="3.10.350.10">
    <property type="entry name" value="LysM domain"/>
    <property type="match status" value="2"/>
</dbReference>
<dbReference type="Proteomes" id="UP001357223">
    <property type="component" value="Chromosome"/>
</dbReference>
<feature type="domain" description="LysM" evidence="2">
    <location>
        <begin position="55"/>
        <end position="100"/>
    </location>
</feature>
<dbReference type="SUPFAM" id="SSF51445">
    <property type="entry name" value="(Trans)glycosidases"/>
    <property type="match status" value="1"/>
</dbReference>
<dbReference type="Gene3D" id="3.20.20.80">
    <property type="entry name" value="Glycosidases"/>
    <property type="match status" value="1"/>
</dbReference>
<proteinExistence type="predicted"/>
<sequence length="423" mass="47744">MAVHVVKNGESLWTISNYYSVPISTIVRTNGLTATGLIVPGLALYIPESGRLPIRIYQVKPKDTLWNIAQRYNTSVSSLINENPDLQTPYLLSIGQRLRIPSPIKMRLATLGFIQPYSLEASIQSLEAVADQLTYLAIAAYSLTNEGYAFMKLNDGGLVERSRQLNVIPLLMIRNIINGFKSELIGTVLGNEVYRNNLILSLVNLAKQRGYGGVSIDFEFIPPERREDFTLFLRDLKAQLGELILHVNVHAKSEDLPLNPIVGGYDYRAIGNASDFVAVMTIDYGYPTGPPAPIAPIGWVEQVINYAVTHINPRKLQISLALYGYDKVVPSNETTALSVQDAQNLALTARAPIQYDAIAKAPWYRYWKGLEEHVVWFEDIRSYIEKYNLMDLYQLYGTTFWQISLPSPQNWEYMRNHIDVIKL</sequence>
<accession>A0ABZ2CM87</accession>